<feature type="repeat" description="TPR" evidence="1">
    <location>
        <begin position="40"/>
        <end position="73"/>
    </location>
</feature>
<dbReference type="EMBL" id="PHKV01000010">
    <property type="protein sequence ID" value="PKV11042.1"/>
    <property type="molecule type" value="Genomic_DNA"/>
</dbReference>
<keyword evidence="5" id="KW-1185">Reference proteome</keyword>
<evidence type="ECO:0000313" key="3">
    <source>
        <dbReference type="EMBL" id="PKV15311.1"/>
    </source>
</evidence>
<dbReference type="OrthoDB" id="6007797at2"/>
<comment type="caution">
    <text evidence="2">The sequence shown here is derived from an EMBL/GenBank/DDBJ whole genome shotgun (WGS) entry which is preliminary data.</text>
</comment>
<dbReference type="Proteomes" id="UP000233720">
    <property type="component" value="Unassembled WGS sequence"/>
</dbReference>
<dbReference type="AlphaFoldDB" id="A0A2N3REX3"/>
<dbReference type="SUPFAM" id="SSF48452">
    <property type="entry name" value="TPR-like"/>
    <property type="match status" value="1"/>
</dbReference>
<accession>A0A2N3REX3</accession>
<proteinExistence type="predicted"/>
<gene>
    <name evidence="2" type="ORF">XpruCFBP8353_19760</name>
    <name evidence="3" type="ORF">XpruCFBP8354_20510</name>
</gene>
<name>A0A2N3REX3_9XANT</name>
<dbReference type="Proteomes" id="UP000233748">
    <property type="component" value="Unassembled WGS sequence"/>
</dbReference>
<dbReference type="Pfam" id="PF14559">
    <property type="entry name" value="TPR_19"/>
    <property type="match status" value="1"/>
</dbReference>
<evidence type="ECO:0000256" key="1">
    <source>
        <dbReference type="PROSITE-ProRule" id="PRU00339"/>
    </source>
</evidence>
<dbReference type="InterPro" id="IPR019734">
    <property type="entry name" value="TPR_rpt"/>
</dbReference>
<dbReference type="EMBL" id="PHKW01000010">
    <property type="protein sequence ID" value="PKV15311.1"/>
    <property type="molecule type" value="Genomic_DNA"/>
</dbReference>
<dbReference type="RefSeq" id="WP_101364757.1">
    <property type="nucleotide sequence ID" value="NZ_PHKV01000010.1"/>
</dbReference>
<organism evidence="2 4">
    <name type="scientific">Xanthomonas prunicola</name>
    <dbReference type="NCBI Taxonomy" id="2053930"/>
    <lineage>
        <taxon>Bacteria</taxon>
        <taxon>Pseudomonadati</taxon>
        <taxon>Pseudomonadota</taxon>
        <taxon>Gammaproteobacteria</taxon>
        <taxon>Lysobacterales</taxon>
        <taxon>Lysobacteraceae</taxon>
        <taxon>Xanthomonas</taxon>
    </lineage>
</organism>
<sequence>MTQQGTEQLLARAAQAMLDANDAESLAILGALLAQDPECAQAHYLLGAQRAQLGDLDLAEQAFHRALQLSAEFPMARFQLGQLLLVTGRNSDAVQMLTPLAESIEGAIGSYASALISIAHDHVDLAISQLQMGLTQGQPIAALQADMQRLVQLLSSTNGSLASTQADTGATLPGASMLLSNYSRYN</sequence>
<evidence type="ECO:0000313" key="5">
    <source>
        <dbReference type="Proteomes" id="UP000233748"/>
    </source>
</evidence>
<dbReference type="Gene3D" id="1.25.40.10">
    <property type="entry name" value="Tetratricopeptide repeat domain"/>
    <property type="match status" value="1"/>
</dbReference>
<keyword evidence="1" id="KW-0802">TPR repeat</keyword>
<dbReference type="InterPro" id="IPR011990">
    <property type="entry name" value="TPR-like_helical_dom_sf"/>
</dbReference>
<protein>
    <submittedName>
        <fullName evidence="2">Uncharacterized protein</fullName>
    </submittedName>
</protein>
<reference evidence="4 5" key="1">
    <citation type="submission" date="2017-11" db="EMBL/GenBank/DDBJ databases">
        <title>Xanthomonas prunicola sp. nov., a novel pathogen that affects nectarine (Prunus persica var. nectarine) trees.</title>
        <authorList>
            <person name="Lopez M."/>
            <person name="Lopez-Soriano P."/>
            <person name="Garita-Cambronero J."/>
            <person name="Beltran C."/>
            <person name="Taghouti G."/>
            <person name="Portier P."/>
            <person name="Cubero J."/>
            <person name="Fischer-Le Saux M."/>
            <person name="Marco-Noales E."/>
        </authorList>
    </citation>
    <scope>NUCLEOTIDE SEQUENCE [LARGE SCALE GENOMIC DNA]</scope>
    <source>
        <strain evidence="2 4">CFBP8353</strain>
        <strain evidence="3 5">CFBP8354</strain>
    </source>
</reference>
<dbReference type="PROSITE" id="PS50005">
    <property type="entry name" value="TPR"/>
    <property type="match status" value="1"/>
</dbReference>
<dbReference type="SMART" id="SM00028">
    <property type="entry name" value="TPR"/>
    <property type="match status" value="1"/>
</dbReference>
<evidence type="ECO:0000313" key="4">
    <source>
        <dbReference type="Proteomes" id="UP000233720"/>
    </source>
</evidence>
<evidence type="ECO:0000313" key="2">
    <source>
        <dbReference type="EMBL" id="PKV11042.1"/>
    </source>
</evidence>